<dbReference type="Proteomes" id="UP000612266">
    <property type="component" value="Unassembled WGS sequence"/>
</dbReference>
<comment type="caution">
    <text evidence="2">The sequence shown here is derived from an EMBL/GenBank/DDBJ whole genome shotgun (WGS) entry which is preliminary data.</text>
</comment>
<gene>
    <name evidence="2" type="ORF">I4901_18335</name>
</gene>
<sequence length="76" mass="8759">MSSEYEEYAKWEERKANIAVGRHPNAPSGSVAFSEPSNGEKLIRQPEEKPIVYSDENGRKFTVFSGRRDYFDEDDL</sequence>
<name>A0A8I0WW64_9GAMM</name>
<evidence type="ECO:0000256" key="1">
    <source>
        <dbReference type="SAM" id="MobiDB-lite"/>
    </source>
</evidence>
<dbReference type="EMBL" id="JADSJR010000045">
    <property type="protein sequence ID" value="MBG2916318.1"/>
    <property type="molecule type" value="Genomic_DNA"/>
</dbReference>
<proteinExistence type="predicted"/>
<protein>
    <submittedName>
        <fullName evidence="2">Uncharacterized protein</fullName>
    </submittedName>
</protein>
<accession>A0A8I0WW64</accession>
<organism evidence="2 3">
    <name type="scientific">Proteus terrae subsp. cibarius</name>
    <dbReference type="NCBI Taxonomy" id="626774"/>
    <lineage>
        <taxon>Bacteria</taxon>
        <taxon>Pseudomonadati</taxon>
        <taxon>Pseudomonadota</taxon>
        <taxon>Gammaproteobacteria</taxon>
        <taxon>Enterobacterales</taxon>
        <taxon>Morganellaceae</taxon>
        <taxon>Proteus</taxon>
    </lineage>
</organism>
<evidence type="ECO:0000313" key="3">
    <source>
        <dbReference type="Proteomes" id="UP000612266"/>
    </source>
</evidence>
<feature type="region of interest" description="Disordered" evidence="1">
    <location>
        <begin position="21"/>
        <end position="40"/>
    </location>
</feature>
<reference evidence="2" key="1">
    <citation type="submission" date="2020-11" db="EMBL/GenBank/DDBJ databases">
        <title>Enhanced detection system for hospital associated transmission using whole genome sequencing surveillance.</title>
        <authorList>
            <person name="Harrison L.H."/>
            <person name="Van Tyne D."/>
            <person name="Marsh J.W."/>
            <person name="Griffith M.P."/>
            <person name="Snyder D.J."/>
            <person name="Cooper V.S."/>
            <person name="Mustapha M."/>
        </authorList>
    </citation>
    <scope>NUCLEOTIDE SEQUENCE</scope>
    <source>
        <strain evidence="2">PR00070</strain>
    </source>
</reference>
<dbReference type="AlphaFoldDB" id="A0A8I0WW64"/>
<evidence type="ECO:0000313" key="2">
    <source>
        <dbReference type="EMBL" id="MBG2916318.1"/>
    </source>
</evidence>